<comment type="similarity">
    <text evidence="3">Belongs to the cytochrome P450 family.</text>
</comment>
<dbReference type="GO" id="GO:0004497">
    <property type="term" value="F:monooxygenase activity"/>
    <property type="evidence" value="ECO:0007669"/>
    <property type="project" value="UniProtKB-KW"/>
</dbReference>
<dbReference type="RefSeq" id="XP_025398711.1">
    <property type="nucleotide sequence ID" value="XM_025545402.1"/>
</dbReference>
<keyword evidence="4 9" id="KW-0349">Heme</keyword>
<evidence type="ECO:0000256" key="6">
    <source>
        <dbReference type="ARBA" id="ARBA00023002"/>
    </source>
</evidence>
<dbReference type="PRINTS" id="PR00465">
    <property type="entry name" value="EP450IV"/>
</dbReference>
<sequence length="558" mass="62462">MAILSSIVTLPATIGLDQVKDAWIPLVIATFTIGLTVLLSQRLKVRGLPGPPHSLLSGSIPVFSTVAKHAPKDLHPQAQMTMIQRLFKLGDLFCVDTWPFMDQVYLVANPYMAHQVSQEKPFPKHPMVTRFMESFTGLNSVLLANDAKWKELRSLFSPGFSNAHLMTMVPVMVDKTEIFCDILAQHAKTGAAVPMEPLAAKLTIDIIGLVVLGVDFGSQTGEDELVNAFRHLLDLIPDGQRLEINPIRRYNRRYYSGVMDNYIRRVLRARSAKGANNKFKTLMDIAIGRYEDLVKNDPKGSLFNCGFEQLAIDNLKTFVFAGHDTSSTTISYVYHLLHKHPKALAKVLEEHDEILGKDLTKVPAMIRANPALINKLAYTTAVIREALRLYPASGSLRMAPENITFHPTRTNPVTIPKGNLIWVGIHTIHHDAEYFPCPDEFHPERFLNAGVVTLPDGRTEATPAGWNGHVPPQDAYRPFEKGPRQCIGSEMAMIEIRVVLAMTMRLFTFETAFEEWRDAHPEETDKRHTSAFGDEAYQVYSSTAKPKSGMPMRVGVRK</sequence>
<dbReference type="GO" id="GO:0005506">
    <property type="term" value="F:iron ion binding"/>
    <property type="evidence" value="ECO:0007669"/>
    <property type="project" value="InterPro"/>
</dbReference>
<comment type="caution">
    <text evidence="10">The sequence shown here is derived from an EMBL/GenBank/DDBJ whole genome shotgun (WGS) entry which is preliminary data.</text>
</comment>
<dbReference type="InterPro" id="IPR050121">
    <property type="entry name" value="Cytochrome_P450_monoxygenase"/>
</dbReference>
<dbReference type="PANTHER" id="PTHR24305:SF107">
    <property type="entry name" value="P450, PUTATIVE (EUROFUNG)-RELATED"/>
    <property type="match status" value="1"/>
</dbReference>
<keyword evidence="7 9" id="KW-0408">Iron</keyword>
<gene>
    <name evidence="10" type="ORF">BO70DRAFT_380267</name>
</gene>
<protein>
    <submittedName>
        <fullName evidence="10">Cytochrome P450</fullName>
    </submittedName>
</protein>
<evidence type="ECO:0000313" key="10">
    <source>
        <dbReference type="EMBL" id="PWY79688.1"/>
    </source>
</evidence>
<dbReference type="SUPFAM" id="SSF48264">
    <property type="entry name" value="Cytochrome P450"/>
    <property type="match status" value="1"/>
</dbReference>
<evidence type="ECO:0000313" key="11">
    <source>
        <dbReference type="Proteomes" id="UP000247233"/>
    </source>
</evidence>
<evidence type="ECO:0000256" key="3">
    <source>
        <dbReference type="ARBA" id="ARBA00010617"/>
    </source>
</evidence>
<reference evidence="10 11" key="1">
    <citation type="submission" date="2016-12" db="EMBL/GenBank/DDBJ databases">
        <title>The genomes of Aspergillus section Nigri reveals drivers in fungal speciation.</title>
        <authorList>
            <consortium name="DOE Joint Genome Institute"/>
            <person name="Vesth T.C."/>
            <person name="Nybo J."/>
            <person name="Theobald S."/>
            <person name="Brandl J."/>
            <person name="Frisvad J.C."/>
            <person name="Nielsen K.F."/>
            <person name="Lyhne E.K."/>
            <person name="Kogle M.E."/>
            <person name="Kuo A."/>
            <person name="Riley R."/>
            <person name="Clum A."/>
            <person name="Nolan M."/>
            <person name="Lipzen A."/>
            <person name="Salamov A."/>
            <person name="Henrissat B."/>
            <person name="Wiebenga A."/>
            <person name="De Vries R.P."/>
            <person name="Grigoriev I.V."/>
            <person name="Mortensen U.H."/>
            <person name="Andersen M.R."/>
            <person name="Baker S.E."/>
        </authorList>
    </citation>
    <scope>NUCLEOTIDE SEQUENCE [LARGE SCALE GENOMIC DNA]</scope>
    <source>
        <strain evidence="10 11">CBS 117.55</strain>
    </source>
</reference>
<dbReference type="EMBL" id="MSFL01000015">
    <property type="protein sequence ID" value="PWY79688.1"/>
    <property type="molecule type" value="Genomic_DNA"/>
</dbReference>
<evidence type="ECO:0000256" key="2">
    <source>
        <dbReference type="ARBA" id="ARBA00005179"/>
    </source>
</evidence>
<keyword evidence="6" id="KW-0560">Oxidoreductase</keyword>
<feature type="binding site" description="axial binding residue" evidence="9">
    <location>
        <position position="486"/>
    </location>
    <ligand>
        <name>heme</name>
        <dbReference type="ChEBI" id="CHEBI:30413"/>
    </ligand>
    <ligandPart>
        <name>Fe</name>
        <dbReference type="ChEBI" id="CHEBI:18248"/>
    </ligandPart>
</feature>
<accession>A0A317W3K1</accession>
<dbReference type="GeneID" id="37067639"/>
<dbReference type="Proteomes" id="UP000247233">
    <property type="component" value="Unassembled WGS sequence"/>
</dbReference>
<evidence type="ECO:0000256" key="8">
    <source>
        <dbReference type="ARBA" id="ARBA00023033"/>
    </source>
</evidence>
<evidence type="ECO:0000256" key="9">
    <source>
        <dbReference type="PIRSR" id="PIRSR602403-1"/>
    </source>
</evidence>
<dbReference type="VEuPathDB" id="FungiDB:BO70DRAFT_380267"/>
<dbReference type="CDD" id="cd11051">
    <property type="entry name" value="CYP59-like"/>
    <property type="match status" value="1"/>
</dbReference>
<evidence type="ECO:0000256" key="1">
    <source>
        <dbReference type="ARBA" id="ARBA00001971"/>
    </source>
</evidence>
<dbReference type="AlphaFoldDB" id="A0A317W3K1"/>
<evidence type="ECO:0000256" key="7">
    <source>
        <dbReference type="ARBA" id="ARBA00023004"/>
    </source>
</evidence>
<organism evidence="10 11">
    <name type="scientific">Aspergillus heteromorphus CBS 117.55</name>
    <dbReference type="NCBI Taxonomy" id="1448321"/>
    <lineage>
        <taxon>Eukaryota</taxon>
        <taxon>Fungi</taxon>
        <taxon>Dikarya</taxon>
        <taxon>Ascomycota</taxon>
        <taxon>Pezizomycotina</taxon>
        <taxon>Eurotiomycetes</taxon>
        <taxon>Eurotiomycetidae</taxon>
        <taxon>Eurotiales</taxon>
        <taxon>Aspergillaceae</taxon>
        <taxon>Aspergillus</taxon>
        <taxon>Aspergillus subgen. Circumdati</taxon>
    </lineage>
</organism>
<dbReference type="Gene3D" id="1.10.630.10">
    <property type="entry name" value="Cytochrome P450"/>
    <property type="match status" value="1"/>
</dbReference>
<dbReference type="PRINTS" id="PR00385">
    <property type="entry name" value="P450"/>
</dbReference>
<dbReference type="GO" id="GO:0016705">
    <property type="term" value="F:oxidoreductase activity, acting on paired donors, with incorporation or reduction of molecular oxygen"/>
    <property type="evidence" value="ECO:0007669"/>
    <property type="project" value="InterPro"/>
</dbReference>
<dbReference type="InterPro" id="IPR002403">
    <property type="entry name" value="Cyt_P450_E_grp-IV"/>
</dbReference>
<dbReference type="STRING" id="1448321.A0A317W3K1"/>
<dbReference type="GO" id="GO:0020037">
    <property type="term" value="F:heme binding"/>
    <property type="evidence" value="ECO:0007669"/>
    <property type="project" value="InterPro"/>
</dbReference>
<dbReference type="PANTHER" id="PTHR24305">
    <property type="entry name" value="CYTOCHROME P450"/>
    <property type="match status" value="1"/>
</dbReference>
<keyword evidence="11" id="KW-1185">Reference proteome</keyword>
<proteinExistence type="inferred from homology"/>
<dbReference type="Pfam" id="PF00067">
    <property type="entry name" value="p450"/>
    <property type="match status" value="1"/>
</dbReference>
<evidence type="ECO:0000256" key="5">
    <source>
        <dbReference type="ARBA" id="ARBA00022723"/>
    </source>
</evidence>
<dbReference type="InterPro" id="IPR001128">
    <property type="entry name" value="Cyt_P450"/>
</dbReference>
<evidence type="ECO:0000256" key="4">
    <source>
        <dbReference type="ARBA" id="ARBA00022617"/>
    </source>
</evidence>
<name>A0A317W3K1_9EURO</name>
<comment type="pathway">
    <text evidence="2">Secondary metabolite biosynthesis.</text>
</comment>
<keyword evidence="8" id="KW-0503">Monooxygenase</keyword>
<keyword evidence="5 9" id="KW-0479">Metal-binding</keyword>
<dbReference type="InterPro" id="IPR036396">
    <property type="entry name" value="Cyt_P450_sf"/>
</dbReference>
<comment type="cofactor">
    <cofactor evidence="1 9">
        <name>heme</name>
        <dbReference type="ChEBI" id="CHEBI:30413"/>
    </cofactor>
</comment>
<dbReference type="OrthoDB" id="10029320at2759"/>